<keyword evidence="3 9" id="KW-0597">Phosphoprotein</keyword>
<keyword evidence="6" id="KW-0418">Kinase</keyword>
<evidence type="ECO:0000256" key="2">
    <source>
        <dbReference type="ARBA" id="ARBA00012438"/>
    </source>
</evidence>
<dbReference type="SMART" id="SM00448">
    <property type="entry name" value="REC"/>
    <property type="match status" value="1"/>
</dbReference>
<evidence type="ECO:0000259" key="11">
    <source>
        <dbReference type="PROSITE" id="PS50110"/>
    </source>
</evidence>
<dbReference type="PRINTS" id="PR00344">
    <property type="entry name" value="BCTRLSENSOR"/>
</dbReference>
<feature type="modified residue" description="4-aspartylphosphate" evidence="9">
    <location>
        <position position="67"/>
    </location>
</feature>
<sequence>MEGQAGLHAMTPSDLPAVLYCDDDALNLRVFDANFGQRFRILRCSSPNEALTVLEQRRGDIGVVISDQRMPGMSGVELLERARTLAPDAKRMLVTAYADLQAVVDAVNRGQVTRYFVKPWDRAEMLAALEDALKIARLELKIRQVEGRMMKAERLATLGQVTAGIAHELMGPVGYLSQNVVSLRRDMESIIAYVNKHLEEDPHPAVAETVKDLPALIGDLATGTEHLRQVANGLKAQARGDETEQAAEVSEVVSFAVKLARAEVRDRARLTSSGDAMRVLFGPVKLCQVLLNLIVNAAQAMEGVQRTGRIDVRWAQQDRWVTITVADNGCGIPLELQEKVFQPLFTTKPVGIGTGLGLSICKELVTQYGGKLQLTSVPGEGTEINITVLRAPMP</sequence>
<dbReference type="Gene3D" id="3.30.565.10">
    <property type="entry name" value="Histidine kinase-like ATPase, C-terminal domain"/>
    <property type="match status" value="1"/>
</dbReference>
<dbReference type="InterPro" id="IPR011006">
    <property type="entry name" value="CheY-like_superfamily"/>
</dbReference>
<dbReference type="Pfam" id="PF00072">
    <property type="entry name" value="Response_reg"/>
    <property type="match status" value="1"/>
</dbReference>
<evidence type="ECO:0000256" key="8">
    <source>
        <dbReference type="ARBA" id="ARBA00023012"/>
    </source>
</evidence>
<dbReference type="PANTHER" id="PTHR43065:SF10">
    <property type="entry name" value="PEROXIDE STRESS-ACTIVATED HISTIDINE KINASE MAK3"/>
    <property type="match status" value="1"/>
</dbReference>
<dbReference type="InterPro" id="IPR005467">
    <property type="entry name" value="His_kinase_dom"/>
</dbReference>
<evidence type="ECO:0000256" key="5">
    <source>
        <dbReference type="ARBA" id="ARBA00022741"/>
    </source>
</evidence>
<dbReference type="SUPFAM" id="SSF55874">
    <property type="entry name" value="ATPase domain of HSP90 chaperone/DNA topoisomerase II/histidine kinase"/>
    <property type="match status" value="1"/>
</dbReference>
<dbReference type="Proteomes" id="UP000182719">
    <property type="component" value="Unassembled WGS sequence"/>
</dbReference>
<proteinExistence type="predicted"/>
<dbReference type="SMART" id="SM00387">
    <property type="entry name" value="HATPase_c"/>
    <property type="match status" value="1"/>
</dbReference>
<evidence type="ECO:0000313" key="12">
    <source>
        <dbReference type="EMBL" id="SEL98426.1"/>
    </source>
</evidence>
<dbReference type="SUPFAM" id="SSF52172">
    <property type="entry name" value="CheY-like"/>
    <property type="match status" value="1"/>
</dbReference>
<reference evidence="13" key="1">
    <citation type="submission" date="2016-10" db="EMBL/GenBank/DDBJ databases">
        <authorList>
            <person name="Varghese N."/>
            <person name="Submissions S."/>
        </authorList>
    </citation>
    <scope>NUCLEOTIDE SEQUENCE [LARGE SCALE GENOMIC DNA]</scope>
    <source>
        <strain evidence="13">DSM 17044</strain>
    </source>
</reference>
<name>A0A1H7UNR0_STIAU</name>
<dbReference type="EC" id="2.7.13.3" evidence="2"/>
<comment type="catalytic activity">
    <reaction evidence="1">
        <text>ATP + protein L-histidine = ADP + protein N-phospho-L-histidine.</text>
        <dbReference type="EC" id="2.7.13.3"/>
    </reaction>
</comment>
<evidence type="ECO:0000256" key="7">
    <source>
        <dbReference type="ARBA" id="ARBA00022840"/>
    </source>
</evidence>
<feature type="domain" description="Response regulatory" evidence="11">
    <location>
        <begin position="17"/>
        <end position="133"/>
    </location>
</feature>
<dbReference type="AlphaFoldDB" id="A0A1H7UNR0"/>
<dbReference type="GO" id="GO:0000160">
    <property type="term" value="P:phosphorelay signal transduction system"/>
    <property type="evidence" value="ECO:0007669"/>
    <property type="project" value="UniProtKB-KW"/>
</dbReference>
<evidence type="ECO:0000256" key="9">
    <source>
        <dbReference type="PROSITE-ProRule" id="PRU00169"/>
    </source>
</evidence>
<evidence type="ECO:0000256" key="4">
    <source>
        <dbReference type="ARBA" id="ARBA00022679"/>
    </source>
</evidence>
<dbReference type="InterPro" id="IPR001789">
    <property type="entry name" value="Sig_transdc_resp-reg_receiver"/>
</dbReference>
<organism evidence="12 13">
    <name type="scientific">Stigmatella aurantiaca</name>
    <dbReference type="NCBI Taxonomy" id="41"/>
    <lineage>
        <taxon>Bacteria</taxon>
        <taxon>Pseudomonadati</taxon>
        <taxon>Myxococcota</taxon>
        <taxon>Myxococcia</taxon>
        <taxon>Myxococcales</taxon>
        <taxon>Cystobacterineae</taxon>
        <taxon>Archangiaceae</taxon>
        <taxon>Stigmatella</taxon>
    </lineage>
</organism>
<dbReference type="GO" id="GO:0004673">
    <property type="term" value="F:protein histidine kinase activity"/>
    <property type="evidence" value="ECO:0007669"/>
    <property type="project" value="UniProtKB-EC"/>
</dbReference>
<dbReference type="InterPro" id="IPR036890">
    <property type="entry name" value="HATPase_C_sf"/>
</dbReference>
<dbReference type="Gene3D" id="3.40.50.2300">
    <property type="match status" value="1"/>
</dbReference>
<dbReference type="Pfam" id="PF02518">
    <property type="entry name" value="HATPase_c"/>
    <property type="match status" value="1"/>
</dbReference>
<dbReference type="GO" id="GO:0005524">
    <property type="term" value="F:ATP binding"/>
    <property type="evidence" value="ECO:0007669"/>
    <property type="project" value="UniProtKB-KW"/>
</dbReference>
<evidence type="ECO:0000313" key="13">
    <source>
        <dbReference type="Proteomes" id="UP000182719"/>
    </source>
</evidence>
<dbReference type="PROSITE" id="PS50109">
    <property type="entry name" value="HIS_KIN"/>
    <property type="match status" value="1"/>
</dbReference>
<keyword evidence="5" id="KW-0547">Nucleotide-binding</keyword>
<keyword evidence="13" id="KW-1185">Reference proteome</keyword>
<accession>A0A1H7UNR0</accession>
<keyword evidence="7" id="KW-0067">ATP-binding</keyword>
<dbReference type="InterPro" id="IPR004358">
    <property type="entry name" value="Sig_transdc_His_kin-like_C"/>
</dbReference>
<gene>
    <name evidence="12" type="ORF">SAMN05444354_110123</name>
</gene>
<evidence type="ECO:0000256" key="1">
    <source>
        <dbReference type="ARBA" id="ARBA00000085"/>
    </source>
</evidence>
<dbReference type="PANTHER" id="PTHR43065">
    <property type="entry name" value="SENSOR HISTIDINE KINASE"/>
    <property type="match status" value="1"/>
</dbReference>
<keyword evidence="4" id="KW-0808">Transferase</keyword>
<dbReference type="Gene3D" id="1.10.287.130">
    <property type="match status" value="1"/>
</dbReference>
<dbReference type="EMBL" id="FOAP01000010">
    <property type="protein sequence ID" value="SEL98426.1"/>
    <property type="molecule type" value="Genomic_DNA"/>
</dbReference>
<keyword evidence="8" id="KW-0902">Two-component regulatory system</keyword>
<dbReference type="PROSITE" id="PS50110">
    <property type="entry name" value="RESPONSE_REGULATORY"/>
    <property type="match status" value="1"/>
</dbReference>
<feature type="domain" description="Histidine kinase" evidence="10">
    <location>
        <begin position="164"/>
        <end position="392"/>
    </location>
</feature>
<evidence type="ECO:0000256" key="6">
    <source>
        <dbReference type="ARBA" id="ARBA00022777"/>
    </source>
</evidence>
<dbReference type="CDD" id="cd17569">
    <property type="entry name" value="REC_HupR-like"/>
    <property type="match status" value="1"/>
</dbReference>
<evidence type="ECO:0000259" key="10">
    <source>
        <dbReference type="PROSITE" id="PS50109"/>
    </source>
</evidence>
<protein>
    <recommendedName>
        <fullName evidence="2">histidine kinase</fullName>
        <ecNumber evidence="2">2.7.13.3</ecNumber>
    </recommendedName>
</protein>
<dbReference type="InterPro" id="IPR003594">
    <property type="entry name" value="HATPase_dom"/>
</dbReference>
<evidence type="ECO:0000256" key="3">
    <source>
        <dbReference type="ARBA" id="ARBA00022553"/>
    </source>
</evidence>